<evidence type="ECO:0000259" key="3">
    <source>
        <dbReference type="SMART" id="SM00062"/>
    </source>
</evidence>
<keyword evidence="5" id="KW-1185">Reference proteome</keyword>
<reference evidence="5" key="1">
    <citation type="submission" date="2016-04" db="EMBL/GenBank/DDBJ databases">
        <authorList>
            <person name="Strepis N."/>
        </authorList>
    </citation>
    <scope>NUCLEOTIDE SEQUENCE [LARGE SCALE GENOMIC DNA]</scope>
</reference>
<dbReference type="AlphaFoldDB" id="A0A1W1IFM7"/>
<dbReference type="OrthoDB" id="8613538at2"/>
<dbReference type="Gene3D" id="3.40.190.10">
    <property type="entry name" value="Periplasmic binding protein-like II"/>
    <property type="match status" value="2"/>
</dbReference>
<accession>A0A1W1IFM7</accession>
<dbReference type="RefSeq" id="WP_086942626.1">
    <property type="nucleotide sequence ID" value="NZ_FONM01000006.1"/>
</dbReference>
<feature type="domain" description="Solute-binding protein family 3/N-terminal" evidence="3">
    <location>
        <begin position="40"/>
        <end position="269"/>
    </location>
</feature>
<organism evidence="4 5">
    <name type="scientific">Trichococcus pasteurii</name>
    <dbReference type="NCBI Taxonomy" id="43064"/>
    <lineage>
        <taxon>Bacteria</taxon>
        <taxon>Bacillati</taxon>
        <taxon>Bacillota</taxon>
        <taxon>Bacilli</taxon>
        <taxon>Lactobacillales</taxon>
        <taxon>Carnobacteriaceae</taxon>
        <taxon>Trichococcus</taxon>
    </lineage>
</organism>
<feature type="chain" id="PRO_5038590056" description="Solute-binding protein family 3/N-terminal domain-containing protein" evidence="2">
    <location>
        <begin position="21"/>
        <end position="273"/>
    </location>
</feature>
<dbReference type="PROSITE" id="PS51257">
    <property type="entry name" value="PROKAR_LIPOPROTEIN"/>
    <property type="match status" value="1"/>
</dbReference>
<gene>
    <name evidence="4" type="ORF">TPAS_1500</name>
</gene>
<sequence>MKKTTLGFGTSLLMAGVILAGCGSGSAETESAAADSGATEVKVGTGNSALPYAYLDENGEYDGYDVAVVKAIDEKLTDYTFTFEGADFPTTLSNLESDKVQMAAFELEVNAERQEKFVYGDVGYVVWDTYIVSDPDAGTVYETFDDLAGKKVYATTATNQAAMAETYLEENPGAFELIYGEYNNEQIVQAITSGAVDASLAPKYQVDNWNKSFDENLAIGSEPVHNSDAYLLFNKQTDQALIDAVNTALEELKADGTIKELSEEYLDGDYVPE</sequence>
<evidence type="ECO:0000313" key="4">
    <source>
        <dbReference type="EMBL" id="SLM51820.1"/>
    </source>
</evidence>
<dbReference type="InterPro" id="IPR001638">
    <property type="entry name" value="Solute-binding_3/MltF_N"/>
</dbReference>
<dbReference type="Proteomes" id="UP000195985">
    <property type="component" value="Unassembled WGS sequence"/>
</dbReference>
<dbReference type="EMBL" id="FWEY01000003">
    <property type="protein sequence ID" value="SLM51820.1"/>
    <property type="molecule type" value="Genomic_DNA"/>
</dbReference>
<dbReference type="PANTHER" id="PTHR35936:SF18">
    <property type="entry name" value="L-CYSTINE-BINDING PROTEIN TCYJ"/>
    <property type="match status" value="1"/>
</dbReference>
<proteinExistence type="predicted"/>
<dbReference type="SUPFAM" id="SSF53850">
    <property type="entry name" value="Periplasmic binding protein-like II"/>
    <property type="match status" value="1"/>
</dbReference>
<evidence type="ECO:0000313" key="5">
    <source>
        <dbReference type="Proteomes" id="UP000195985"/>
    </source>
</evidence>
<dbReference type="Pfam" id="PF00497">
    <property type="entry name" value="SBP_bac_3"/>
    <property type="match status" value="1"/>
</dbReference>
<dbReference type="STRING" id="43064.SAMN04488086_106101"/>
<dbReference type="PANTHER" id="PTHR35936">
    <property type="entry name" value="MEMBRANE-BOUND LYTIC MUREIN TRANSGLYCOSYLASE F"/>
    <property type="match status" value="1"/>
</dbReference>
<evidence type="ECO:0000256" key="1">
    <source>
        <dbReference type="ARBA" id="ARBA00022729"/>
    </source>
</evidence>
<name>A0A1W1IFM7_9LACT</name>
<feature type="signal peptide" evidence="2">
    <location>
        <begin position="1"/>
        <end position="20"/>
    </location>
</feature>
<protein>
    <recommendedName>
        <fullName evidence="3">Solute-binding protein family 3/N-terminal domain-containing protein</fullName>
    </recommendedName>
</protein>
<dbReference type="SMART" id="SM00062">
    <property type="entry name" value="PBPb"/>
    <property type="match status" value="1"/>
</dbReference>
<keyword evidence="1 2" id="KW-0732">Signal</keyword>
<evidence type="ECO:0000256" key="2">
    <source>
        <dbReference type="SAM" id="SignalP"/>
    </source>
</evidence>